<dbReference type="GO" id="GO:0008810">
    <property type="term" value="F:cellulase activity"/>
    <property type="evidence" value="ECO:0007669"/>
    <property type="project" value="UniProtKB-EC"/>
</dbReference>
<evidence type="ECO:0000256" key="9">
    <source>
        <dbReference type="ARBA" id="ARBA00023326"/>
    </source>
</evidence>
<dbReference type="SUPFAM" id="SSF57180">
    <property type="entry name" value="Cellulose-binding domain"/>
    <property type="match status" value="1"/>
</dbReference>
<dbReference type="InterPro" id="IPR000254">
    <property type="entry name" value="CBD"/>
</dbReference>
<evidence type="ECO:0000256" key="6">
    <source>
        <dbReference type="ARBA" id="ARBA00023001"/>
    </source>
</evidence>
<organism evidence="14 15">
    <name type="scientific">Tulasnella calospora MUT 4182</name>
    <dbReference type="NCBI Taxonomy" id="1051891"/>
    <lineage>
        <taxon>Eukaryota</taxon>
        <taxon>Fungi</taxon>
        <taxon>Dikarya</taxon>
        <taxon>Basidiomycota</taxon>
        <taxon>Agaricomycotina</taxon>
        <taxon>Agaricomycetes</taxon>
        <taxon>Cantharellales</taxon>
        <taxon>Tulasnellaceae</taxon>
        <taxon>Tulasnella</taxon>
    </lineage>
</organism>
<dbReference type="SUPFAM" id="SSF51445">
    <property type="entry name" value="(Trans)glycosidases"/>
    <property type="match status" value="1"/>
</dbReference>
<dbReference type="InterPro" id="IPR001547">
    <property type="entry name" value="Glyco_hydro_5"/>
</dbReference>
<dbReference type="Proteomes" id="UP000054248">
    <property type="component" value="Unassembled WGS sequence"/>
</dbReference>
<reference evidence="14 15" key="1">
    <citation type="submission" date="2014-04" db="EMBL/GenBank/DDBJ databases">
        <authorList>
            <consortium name="DOE Joint Genome Institute"/>
            <person name="Kuo A."/>
            <person name="Girlanda M."/>
            <person name="Perotto S."/>
            <person name="Kohler A."/>
            <person name="Nagy L.G."/>
            <person name="Floudas D."/>
            <person name="Copeland A."/>
            <person name="Barry K.W."/>
            <person name="Cichocki N."/>
            <person name="Veneault-Fourrey C."/>
            <person name="LaButti K."/>
            <person name="Lindquist E.A."/>
            <person name="Lipzen A."/>
            <person name="Lundell T."/>
            <person name="Morin E."/>
            <person name="Murat C."/>
            <person name="Sun H."/>
            <person name="Tunlid A."/>
            <person name="Henrissat B."/>
            <person name="Grigoriev I.V."/>
            <person name="Hibbett D.S."/>
            <person name="Martin F."/>
            <person name="Nordberg H.P."/>
            <person name="Cantor M.N."/>
            <person name="Hua S.X."/>
        </authorList>
    </citation>
    <scope>NUCLEOTIDE SEQUENCE [LARGE SCALE GENOMIC DNA]</scope>
    <source>
        <strain evidence="14 15">MUT 4182</strain>
    </source>
</reference>
<reference evidence="15" key="2">
    <citation type="submission" date="2015-01" db="EMBL/GenBank/DDBJ databases">
        <title>Evolutionary Origins and Diversification of the Mycorrhizal Mutualists.</title>
        <authorList>
            <consortium name="DOE Joint Genome Institute"/>
            <consortium name="Mycorrhizal Genomics Consortium"/>
            <person name="Kohler A."/>
            <person name="Kuo A."/>
            <person name="Nagy L.G."/>
            <person name="Floudas D."/>
            <person name="Copeland A."/>
            <person name="Barry K.W."/>
            <person name="Cichocki N."/>
            <person name="Veneault-Fourrey C."/>
            <person name="LaButti K."/>
            <person name="Lindquist E.A."/>
            <person name="Lipzen A."/>
            <person name="Lundell T."/>
            <person name="Morin E."/>
            <person name="Murat C."/>
            <person name="Riley R."/>
            <person name="Ohm R."/>
            <person name="Sun H."/>
            <person name="Tunlid A."/>
            <person name="Henrissat B."/>
            <person name="Grigoriev I.V."/>
            <person name="Hibbett D.S."/>
            <person name="Martin F."/>
        </authorList>
    </citation>
    <scope>NUCLEOTIDE SEQUENCE [LARGE SCALE GENOMIC DNA]</scope>
    <source>
        <strain evidence="15">MUT 4182</strain>
    </source>
</reference>
<dbReference type="EC" id="3.2.1.4" evidence="3"/>
<dbReference type="FunFam" id="3.20.20.80:FF:000124">
    <property type="entry name" value="Exported cellulase"/>
    <property type="match status" value="1"/>
</dbReference>
<dbReference type="EMBL" id="KN822958">
    <property type="protein sequence ID" value="KIO31995.1"/>
    <property type="molecule type" value="Genomic_DNA"/>
</dbReference>
<dbReference type="STRING" id="1051891.A0A0C3QIQ7"/>
<dbReference type="Pfam" id="PF00150">
    <property type="entry name" value="Cellulase"/>
    <property type="match status" value="1"/>
</dbReference>
<keyword evidence="5 10" id="KW-0378">Hydrolase</keyword>
<dbReference type="SMART" id="SM00236">
    <property type="entry name" value="fCBD"/>
    <property type="match status" value="1"/>
</dbReference>
<dbReference type="Pfam" id="PF00734">
    <property type="entry name" value="CBM_1"/>
    <property type="match status" value="1"/>
</dbReference>
<name>A0A0C3QIQ7_9AGAM</name>
<keyword evidence="7" id="KW-0119">Carbohydrate metabolism</keyword>
<evidence type="ECO:0000256" key="4">
    <source>
        <dbReference type="ARBA" id="ARBA00022729"/>
    </source>
</evidence>
<feature type="chain" id="PRO_5002180744" description="cellulase" evidence="12">
    <location>
        <begin position="19"/>
        <end position="417"/>
    </location>
</feature>
<keyword evidence="15" id="KW-1185">Reference proteome</keyword>
<dbReference type="PROSITE" id="PS00562">
    <property type="entry name" value="CBM1_1"/>
    <property type="match status" value="1"/>
</dbReference>
<dbReference type="Gene3D" id="3.20.20.80">
    <property type="entry name" value="Glycosidases"/>
    <property type="match status" value="1"/>
</dbReference>
<dbReference type="InterPro" id="IPR017853">
    <property type="entry name" value="GH"/>
</dbReference>
<comment type="similarity">
    <text evidence="2 10">Belongs to the glycosyl hydrolase 5 (cellulase A) family.</text>
</comment>
<proteinExistence type="inferred from homology"/>
<evidence type="ECO:0000256" key="8">
    <source>
        <dbReference type="ARBA" id="ARBA00023295"/>
    </source>
</evidence>
<accession>A0A0C3QIQ7</accession>
<comment type="catalytic activity">
    <reaction evidence="1">
        <text>Endohydrolysis of (1-&gt;4)-beta-D-glucosidic linkages in cellulose, lichenin and cereal beta-D-glucans.</text>
        <dbReference type="EC" id="3.2.1.4"/>
    </reaction>
</comment>
<dbReference type="GO" id="GO:0005576">
    <property type="term" value="C:extracellular region"/>
    <property type="evidence" value="ECO:0007669"/>
    <property type="project" value="InterPro"/>
</dbReference>
<dbReference type="GO" id="GO:0030245">
    <property type="term" value="P:cellulose catabolic process"/>
    <property type="evidence" value="ECO:0007669"/>
    <property type="project" value="UniProtKB-KW"/>
</dbReference>
<evidence type="ECO:0000256" key="7">
    <source>
        <dbReference type="ARBA" id="ARBA00023277"/>
    </source>
</evidence>
<evidence type="ECO:0000256" key="1">
    <source>
        <dbReference type="ARBA" id="ARBA00000966"/>
    </source>
</evidence>
<evidence type="ECO:0000259" key="13">
    <source>
        <dbReference type="PROSITE" id="PS51164"/>
    </source>
</evidence>
<dbReference type="PROSITE" id="PS00659">
    <property type="entry name" value="GLYCOSYL_HYDROL_F5"/>
    <property type="match status" value="1"/>
</dbReference>
<evidence type="ECO:0000313" key="14">
    <source>
        <dbReference type="EMBL" id="KIO31995.1"/>
    </source>
</evidence>
<keyword evidence="4 12" id="KW-0732">Signal</keyword>
<keyword evidence="9" id="KW-0624">Polysaccharide degradation</keyword>
<evidence type="ECO:0000256" key="5">
    <source>
        <dbReference type="ARBA" id="ARBA00022801"/>
    </source>
</evidence>
<dbReference type="AlphaFoldDB" id="A0A0C3QIQ7"/>
<dbReference type="PANTHER" id="PTHR34142">
    <property type="entry name" value="ENDO-BETA-1,4-GLUCANASE A"/>
    <property type="match status" value="1"/>
</dbReference>
<evidence type="ECO:0000256" key="2">
    <source>
        <dbReference type="ARBA" id="ARBA00005641"/>
    </source>
</evidence>
<evidence type="ECO:0000256" key="3">
    <source>
        <dbReference type="ARBA" id="ARBA00012601"/>
    </source>
</evidence>
<feature type="signal peptide" evidence="12">
    <location>
        <begin position="1"/>
        <end position="18"/>
    </location>
</feature>
<evidence type="ECO:0000256" key="10">
    <source>
        <dbReference type="RuleBase" id="RU361153"/>
    </source>
</evidence>
<sequence>MKAYVIASTLATAVAVNAVGNYGQCGGINYSGSTTCDGGWVCTYSNDWYSQCLPPSSTGTTRTTTTGTRTSTTSTKSTTTTSANCSQATSGGSGTLKYTGVNIAGFDFGCATDGTCTTSKAVPPLSQYSGVDGAGQMQHFVSKGMNTFRLPVAWQLLTPTLGGTLDATNWAKYDALVKACLNTGAYCIIDIHNYARWNGNIINQSGGSVTTAQFVSLWTQIATKYASQSKLIFGVMNEPHDVPDINAWAATVQAVVTAIRNAGATSQLILLPGNNWTSAQTYVSNGSAAALGTVKNPDGSITNLAFDVHKYLDSDNSGTHVECSTDNVSATFLPLAQWLRCNGRQAFLSETGGGNVQSCVTDMCAQLSFIKHNSDVFLGYAGWSAGAFASSYELNEVPNGSQDTLLVSSCLYQQNLP</sequence>
<feature type="region of interest" description="Disordered" evidence="11">
    <location>
        <begin position="56"/>
        <end position="80"/>
    </location>
</feature>
<dbReference type="HOGENOM" id="CLU_029718_1_0_1"/>
<keyword evidence="6" id="KW-0136">Cellulose degradation</keyword>
<gene>
    <name evidence="14" type="ORF">M407DRAFT_19016</name>
</gene>
<evidence type="ECO:0000313" key="15">
    <source>
        <dbReference type="Proteomes" id="UP000054248"/>
    </source>
</evidence>
<protein>
    <recommendedName>
        <fullName evidence="3">cellulase</fullName>
        <ecNumber evidence="3">3.2.1.4</ecNumber>
    </recommendedName>
</protein>
<dbReference type="PROSITE" id="PS51164">
    <property type="entry name" value="CBM1_2"/>
    <property type="match status" value="1"/>
</dbReference>
<dbReference type="PANTHER" id="PTHR34142:SF5">
    <property type="entry name" value="CBM1 DOMAIN-CONTAINING PROTEIN"/>
    <property type="match status" value="1"/>
</dbReference>
<feature type="domain" description="CBM1" evidence="13">
    <location>
        <begin position="17"/>
        <end position="53"/>
    </location>
</feature>
<keyword evidence="8 10" id="KW-0326">Glycosidase</keyword>
<dbReference type="InterPro" id="IPR018087">
    <property type="entry name" value="Glyco_hydro_5_CS"/>
</dbReference>
<dbReference type="InterPro" id="IPR035971">
    <property type="entry name" value="CBD_sf"/>
</dbReference>
<dbReference type="GO" id="GO:0030248">
    <property type="term" value="F:cellulose binding"/>
    <property type="evidence" value="ECO:0007669"/>
    <property type="project" value="InterPro"/>
</dbReference>
<dbReference type="OrthoDB" id="5823761at2759"/>
<evidence type="ECO:0000256" key="11">
    <source>
        <dbReference type="SAM" id="MobiDB-lite"/>
    </source>
</evidence>
<evidence type="ECO:0000256" key="12">
    <source>
        <dbReference type="SAM" id="SignalP"/>
    </source>
</evidence>